<accession>A0AAN8GYC4</accession>
<evidence type="ECO:0000313" key="2">
    <source>
        <dbReference type="Proteomes" id="UP001331515"/>
    </source>
</evidence>
<evidence type="ECO:0000313" key="1">
    <source>
        <dbReference type="EMBL" id="KAK5895926.1"/>
    </source>
</evidence>
<gene>
    <name evidence="1" type="ORF">CgunFtcFv8_009579</name>
</gene>
<dbReference type="Proteomes" id="UP001331515">
    <property type="component" value="Unassembled WGS sequence"/>
</dbReference>
<name>A0AAN8GYC4_CHAGU</name>
<protein>
    <submittedName>
        <fullName evidence="1">Uncharacterized protein</fullName>
    </submittedName>
</protein>
<organism evidence="1 2">
    <name type="scientific">Champsocephalus gunnari</name>
    <name type="common">Mackerel icefish</name>
    <dbReference type="NCBI Taxonomy" id="52237"/>
    <lineage>
        <taxon>Eukaryota</taxon>
        <taxon>Metazoa</taxon>
        <taxon>Chordata</taxon>
        <taxon>Craniata</taxon>
        <taxon>Vertebrata</taxon>
        <taxon>Euteleostomi</taxon>
        <taxon>Actinopterygii</taxon>
        <taxon>Neopterygii</taxon>
        <taxon>Teleostei</taxon>
        <taxon>Neoteleostei</taxon>
        <taxon>Acanthomorphata</taxon>
        <taxon>Eupercaria</taxon>
        <taxon>Perciformes</taxon>
        <taxon>Notothenioidei</taxon>
        <taxon>Channichthyidae</taxon>
        <taxon>Champsocephalus</taxon>
    </lineage>
</organism>
<comment type="caution">
    <text evidence="1">The sequence shown here is derived from an EMBL/GenBank/DDBJ whole genome shotgun (WGS) entry which is preliminary data.</text>
</comment>
<proteinExistence type="predicted"/>
<sequence length="112" mass="12454">MVSTTQWDSRCFESARPFLVLPWQTKSCSDCRIQAVASIYALRACTGHSNSGVSLSCEMLKRASWVDRLEWASGSTLGRNATFDTLRRGHEALRLASLRLWQAEMLPSGTAT</sequence>
<dbReference type="EMBL" id="JAURVH010001534">
    <property type="protein sequence ID" value="KAK5895926.1"/>
    <property type="molecule type" value="Genomic_DNA"/>
</dbReference>
<dbReference type="AlphaFoldDB" id="A0AAN8GYC4"/>
<reference evidence="1 2" key="1">
    <citation type="journal article" date="2023" name="Mol. Biol. Evol.">
        <title>Genomics of Secondarily Temperate Adaptation in the Only Non-Antarctic Icefish.</title>
        <authorList>
            <person name="Rivera-Colon A.G."/>
            <person name="Rayamajhi N."/>
            <person name="Minhas B.F."/>
            <person name="Madrigal G."/>
            <person name="Bilyk K.T."/>
            <person name="Yoon V."/>
            <person name="Hune M."/>
            <person name="Gregory S."/>
            <person name="Cheng C.H.C."/>
            <person name="Catchen J.M."/>
        </authorList>
    </citation>
    <scope>NUCLEOTIDE SEQUENCE [LARGE SCALE GENOMIC DNA]</scope>
    <source>
        <tissue evidence="1">White muscle</tissue>
    </source>
</reference>
<keyword evidence="2" id="KW-1185">Reference proteome</keyword>